<proteinExistence type="predicted"/>
<comment type="caution">
    <text evidence="1">The sequence shown here is derived from an EMBL/GenBank/DDBJ whole genome shotgun (WGS) entry which is preliminary data.</text>
</comment>
<evidence type="ECO:0000313" key="1">
    <source>
        <dbReference type="EMBL" id="TKD72420.1"/>
    </source>
</evidence>
<dbReference type="AlphaFoldDB" id="A0A4U1MPH2"/>
<dbReference type="EMBL" id="SWFM01000001">
    <property type="protein sequence ID" value="TKD72420.1"/>
    <property type="molecule type" value="Genomic_DNA"/>
</dbReference>
<protein>
    <submittedName>
        <fullName evidence="1">Uncharacterized protein</fullName>
    </submittedName>
</protein>
<evidence type="ECO:0000313" key="2">
    <source>
        <dbReference type="Proteomes" id="UP000310541"/>
    </source>
</evidence>
<dbReference type="RefSeq" id="WP_136946271.1">
    <property type="nucleotide sequence ID" value="NZ_SWFM01000001.1"/>
</dbReference>
<dbReference type="Proteomes" id="UP000310541">
    <property type="component" value="Unassembled WGS sequence"/>
</dbReference>
<gene>
    <name evidence="1" type="ORF">FBF83_06480</name>
</gene>
<sequence length="83" mass="9478">MSKASEPIESLYHSVYESLEKLQSQVNDLDEKLDPKDPADIEKLERTQFALQLSKDVLENFVASGKSMTINYDKRTITIEVSK</sequence>
<name>A0A4U1MPH2_9BACL</name>
<reference evidence="1 2" key="1">
    <citation type="submission" date="2019-04" db="EMBL/GenBank/DDBJ databases">
        <title>Genome sequence of Bacillus hwajinpoensis strain Y2.</title>
        <authorList>
            <person name="Fair J.L."/>
            <person name="Maclea K.S."/>
        </authorList>
    </citation>
    <scope>NUCLEOTIDE SEQUENCE [LARGE SCALE GENOMIC DNA]</scope>
    <source>
        <strain evidence="1 2">Y2</strain>
    </source>
</reference>
<accession>A0A4U1MPH2</accession>
<organism evidence="1 2">
    <name type="scientific">Guptibacillus hwajinpoensis</name>
    <dbReference type="NCBI Taxonomy" id="208199"/>
    <lineage>
        <taxon>Bacteria</taxon>
        <taxon>Bacillati</taxon>
        <taxon>Bacillota</taxon>
        <taxon>Bacilli</taxon>
        <taxon>Bacillales</taxon>
        <taxon>Guptibacillaceae</taxon>
        <taxon>Guptibacillus</taxon>
    </lineage>
</organism>
<dbReference type="OrthoDB" id="2907209at2"/>